<organism evidence="1 2">
    <name type="scientific">Setaria viridis</name>
    <name type="common">Green bristlegrass</name>
    <name type="synonym">Setaria italica subsp. viridis</name>
    <dbReference type="NCBI Taxonomy" id="4556"/>
    <lineage>
        <taxon>Eukaryota</taxon>
        <taxon>Viridiplantae</taxon>
        <taxon>Streptophyta</taxon>
        <taxon>Embryophyta</taxon>
        <taxon>Tracheophyta</taxon>
        <taxon>Spermatophyta</taxon>
        <taxon>Magnoliopsida</taxon>
        <taxon>Liliopsida</taxon>
        <taxon>Poales</taxon>
        <taxon>Poaceae</taxon>
        <taxon>PACMAD clade</taxon>
        <taxon>Panicoideae</taxon>
        <taxon>Panicodae</taxon>
        <taxon>Paniceae</taxon>
        <taxon>Cenchrinae</taxon>
        <taxon>Setaria</taxon>
    </lineage>
</organism>
<evidence type="ECO:0000313" key="2">
    <source>
        <dbReference type="Proteomes" id="UP000298652"/>
    </source>
</evidence>
<evidence type="ECO:0000313" key="1">
    <source>
        <dbReference type="EMBL" id="TKW12200.1"/>
    </source>
</evidence>
<protein>
    <submittedName>
        <fullName evidence="1">Uncharacterized protein</fullName>
    </submittedName>
</protein>
<proteinExistence type="predicted"/>
<sequence>MGRRHGTNPITRLLAVAVRGSCSSLLPAKLDAVVRHAQNSQLPAHLGGLPLPPTELSAIAQKPAVATCLARRVRP</sequence>
<dbReference type="EMBL" id="CM016556">
    <property type="protein sequence ID" value="TKW12200.1"/>
    <property type="molecule type" value="Genomic_DNA"/>
</dbReference>
<name>A0A4U6U8U4_SETVI</name>
<gene>
    <name evidence="1" type="ORF">SEVIR_5G021750v2</name>
</gene>
<keyword evidence="2" id="KW-1185">Reference proteome</keyword>
<dbReference type="Gramene" id="TKW12200">
    <property type="protein sequence ID" value="TKW12200"/>
    <property type="gene ID" value="SEVIR_5G021750v2"/>
</dbReference>
<accession>A0A4U6U8U4</accession>
<dbReference type="Proteomes" id="UP000298652">
    <property type="component" value="Chromosome 5"/>
</dbReference>
<dbReference type="AlphaFoldDB" id="A0A4U6U8U4"/>
<reference evidence="1" key="1">
    <citation type="submission" date="2019-03" db="EMBL/GenBank/DDBJ databases">
        <title>WGS assembly of Setaria viridis.</title>
        <authorList>
            <person name="Huang P."/>
            <person name="Jenkins J."/>
            <person name="Grimwood J."/>
            <person name="Barry K."/>
            <person name="Healey A."/>
            <person name="Mamidi S."/>
            <person name="Sreedasyam A."/>
            <person name="Shu S."/>
            <person name="Feldman M."/>
            <person name="Wu J."/>
            <person name="Yu Y."/>
            <person name="Chen C."/>
            <person name="Johnson J."/>
            <person name="Rokhsar D."/>
            <person name="Baxter I."/>
            <person name="Schmutz J."/>
            <person name="Brutnell T."/>
            <person name="Kellogg E."/>
        </authorList>
    </citation>
    <scope>NUCLEOTIDE SEQUENCE [LARGE SCALE GENOMIC DNA]</scope>
</reference>